<dbReference type="Proteomes" id="UP000598820">
    <property type="component" value="Unassembled WGS sequence"/>
</dbReference>
<dbReference type="EMBL" id="JACWZY010000055">
    <property type="protein sequence ID" value="MBD2705414.1"/>
    <property type="molecule type" value="Genomic_DNA"/>
</dbReference>
<name>A0A927GAP4_9BACT</name>
<reference evidence="2" key="1">
    <citation type="submission" date="2020-09" db="EMBL/GenBank/DDBJ databases">
        <authorList>
            <person name="Kim M.K."/>
        </authorList>
    </citation>
    <scope>NUCLEOTIDE SEQUENCE</scope>
    <source>
        <strain evidence="2">BT702</strain>
    </source>
</reference>
<protein>
    <recommendedName>
        <fullName evidence="4">Ig-like domain-containing protein</fullName>
    </recommendedName>
</protein>
<evidence type="ECO:0008006" key="4">
    <source>
        <dbReference type="Google" id="ProtNLM"/>
    </source>
</evidence>
<evidence type="ECO:0000313" key="2">
    <source>
        <dbReference type="EMBL" id="MBD2705414.1"/>
    </source>
</evidence>
<gene>
    <name evidence="2" type="ORF">IC229_32690</name>
</gene>
<feature type="chain" id="PRO_5036850307" description="Ig-like domain-containing protein" evidence="1">
    <location>
        <begin position="38"/>
        <end position="1548"/>
    </location>
</feature>
<proteinExistence type="predicted"/>
<dbReference type="SUPFAM" id="SSF51126">
    <property type="entry name" value="Pectin lyase-like"/>
    <property type="match status" value="1"/>
</dbReference>
<dbReference type="InterPro" id="IPR011050">
    <property type="entry name" value="Pectin_lyase_fold/virulence"/>
</dbReference>
<feature type="signal peptide" evidence="1">
    <location>
        <begin position="1"/>
        <end position="37"/>
    </location>
</feature>
<dbReference type="NCBIfam" id="NF041518">
    <property type="entry name" value="choice_anch_Q"/>
    <property type="match status" value="1"/>
</dbReference>
<evidence type="ECO:0000256" key="1">
    <source>
        <dbReference type="SAM" id="SignalP"/>
    </source>
</evidence>
<dbReference type="RefSeq" id="WP_190892796.1">
    <property type="nucleotide sequence ID" value="NZ_JACWZY010000055.1"/>
</dbReference>
<dbReference type="InterPro" id="IPR059226">
    <property type="entry name" value="Choice_anch_Q_dom"/>
</dbReference>
<sequence length="1548" mass="156166">MTHFYPYLLLLTRSSANVGRSVLLCCLLLLIGLTAQAQRTWTGNTSTDWNTAGNWNPASLPTASDDVIIPSAPARQPILNTAGVAKSVVVNSGASLSITSGGTLTINGATNDGLNNSGTVKQAGTLIIGSSGATLGGFGILNAGTFTNEASSGVIQIDRATAGIGNASSFTNAGQIRMGTAVPLTQQGIRNRTQVAGLNAVFTNATGGIIQVEQSGVNSLQNDVNSTFINSATITMGESTTSGNAGVFNSGTFTNNAGGDIRVDRSSTLGISNVASATMTNSGKLVVGNTASVGTNGIETQGTFTNTTGGDIRVDRGNSGIVLSGTATVTNSGTIVIGAVAGLASSGIGVLGSGRFLNNAGGDIRIDRTSTGISTETTSSTMINSGSVVIGASAGNGNVVAGYFNNCLRNKGTLINTATGVLSLDRGAFYGILHETGVFQNTGQIKIGSIAPLPASLNGQTAPVGIYNLAPFSNSAGGDIRIDGGSTGIRNFNSLTNTAQITLGGTTTLTTGIDNSKVTSVTSINGQFVNNTGGIIRIDQVLTGLSNNGGAFSNSATLIIGATPTVRNFCLLNYAGGSFTNAVTGLVDLHISGTATDALANAHSSTLMTTFANSGTLVIGRAVSTTYSAGINNEASFTNTATGLIRVDGTNFGIYNGIPTSSSAVFANNGTIRLAFQETAGQPGSGIWNLDKFMNQSGGKIYIDGYLGPGLLNSIKGEPLASRTAGTANFQNVGLIQIGASVQNGLTGLLNNQQFSNNAGGLIQIDRTGQQGISNANSGTLTASFTNNATISIGTSASIGTDGITNTGTFANNACATLTVFDNLANGSSFTNAGLFTLRTTQPHSNTGTLTNNGILEYPLGNLIPNVTNNKLIAAPVSSCSPSFIPALQLGGSSNQLTVGTTWYSDQALTQPAGTFNQSTNTFASINRTPGSSQVVYFSVLDNASGCSKTVSVSTTLNATLLVVNIAANPSLTIATGQSTTLTASAGATTYQWSTGASTPSISVNTSGTYSVTGTTGACSSVTSVVVSVTCTPVYVTQTGAGSQNGSSWSNAYAGTALQTAINQAATCVGIGSVWVAAGTYKPTTTNDRDGTFTMRPNVAIYGGFVGNETALSQRPAISVTVPSSTTLSADIANNVNVSAYNLFRNGNNLTNTAVLDGFVLAYALANNTGAQAGKAVGGVMYNEAVGGVCSPTIRNCWFMNNYALSGGGALYNYASNGGDASPIIETCRFQNNIVQNGSGGAIFNRAQSANGQLNYTTKSSPKILNCLFVNNVASSGNASSDGGGAIHNYAYGGTASPTITGSSFQNNSATIRGGAICTNGSDDGAGSYTGTAKPVLINCSFQGNSAPTGQGSVLANIHVNSGTSTNAAATLVNCIVFNNNGSVPFVNASGATVNLSHSLYEPGVDSQSGNTTGAGTISTNVTPFASTTGTQLATGSAAINAGNPASTTATVGTSMDLAGNPRIAGGRVDMGAYEFGSCTGTILTLKAGSWDDPTVWSCNVVPISTDVVQLNHVVSLPTSYVAQVKTLRHSAGGQLTYQSGATLRLGF</sequence>
<keyword evidence="3" id="KW-1185">Reference proteome</keyword>
<organism evidence="2 3">
    <name type="scientific">Spirosoma profusum</name>
    <dbReference type="NCBI Taxonomy" id="2771354"/>
    <lineage>
        <taxon>Bacteria</taxon>
        <taxon>Pseudomonadati</taxon>
        <taxon>Bacteroidota</taxon>
        <taxon>Cytophagia</taxon>
        <taxon>Cytophagales</taxon>
        <taxon>Cytophagaceae</taxon>
        <taxon>Spirosoma</taxon>
    </lineage>
</organism>
<keyword evidence="1" id="KW-0732">Signal</keyword>
<comment type="caution">
    <text evidence="2">The sequence shown here is derived from an EMBL/GenBank/DDBJ whole genome shotgun (WGS) entry which is preliminary data.</text>
</comment>
<accession>A0A927GAP4</accession>
<evidence type="ECO:0000313" key="3">
    <source>
        <dbReference type="Proteomes" id="UP000598820"/>
    </source>
</evidence>